<proteinExistence type="predicted"/>
<feature type="region of interest" description="Disordered" evidence="1">
    <location>
        <begin position="121"/>
        <end position="166"/>
    </location>
</feature>
<dbReference type="GeneID" id="96287619"/>
<dbReference type="EMBL" id="BLIR01000003">
    <property type="protein sequence ID" value="GFE41891.1"/>
    <property type="molecule type" value="Genomic_DNA"/>
</dbReference>
<dbReference type="Proteomes" id="UP000431826">
    <property type="component" value="Unassembled WGS sequence"/>
</dbReference>
<name>A0A640V4I8_9ACTN</name>
<organism evidence="3 4">
    <name type="scientific">Streptomyces tubercidicus</name>
    <dbReference type="NCBI Taxonomy" id="47759"/>
    <lineage>
        <taxon>Bacteria</taxon>
        <taxon>Bacillati</taxon>
        <taxon>Actinomycetota</taxon>
        <taxon>Actinomycetes</taxon>
        <taxon>Kitasatosporales</taxon>
        <taxon>Streptomycetaceae</taxon>
        <taxon>Streptomyces</taxon>
    </lineage>
</organism>
<dbReference type="AlphaFoldDB" id="A0A640V4I8"/>
<evidence type="ECO:0000259" key="2">
    <source>
        <dbReference type="Pfam" id="PF08484"/>
    </source>
</evidence>
<feature type="compositionally biased region" description="Polar residues" evidence="1">
    <location>
        <begin position="134"/>
        <end position="145"/>
    </location>
</feature>
<dbReference type="InterPro" id="IPR013691">
    <property type="entry name" value="MeTrfase_14"/>
</dbReference>
<evidence type="ECO:0000313" key="3">
    <source>
        <dbReference type="EMBL" id="GFE41891.1"/>
    </source>
</evidence>
<reference evidence="3 4" key="1">
    <citation type="submission" date="2019-12" db="EMBL/GenBank/DDBJ databases">
        <title>Whole genome shotgun sequence of Streptomyces tubercidicus NBRC 13090.</title>
        <authorList>
            <person name="Ichikawa N."/>
            <person name="Kimura A."/>
            <person name="Kitahashi Y."/>
            <person name="Komaki H."/>
            <person name="Tamura T."/>
        </authorList>
    </citation>
    <scope>NUCLEOTIDE SEQUENCE [LARGE SCALE GENOMIC DNA]</scope>
    <source>
        <strain evidence="3 4">NBRC 13090</strain>
    </source>
</reference>
<feature type="domain" description="C-methyltransferase" evidence="2">
    <location>
        <begin position="2"/>
        <end position="99"/>
    </location>
</feature>
<accession>A0A640V4I8</accession>
<dbReference type="Gene3D" id="3.40.50.720">
    <property type="entry name" value="NAD(P)-binding Rossmann-like Domain"/>
    <property type="match status" value="1"/>
</dbReference>
<comment type="caution">
    <text evidence="3">The sequence shown here is derived from an EMBL/GenBank/DDBJ whole genome shotgun (WGS) entry which is preliminary data.</text>
</comment>
<gene>
    <name evidence="3" type="ORF">Stube_65640</name>
</gene>
<dbReference type="Pfam" id="PF08484">
    <property type="entry name" value="Methyltransf_14"/>
    <property type="match status" value="1"/>
</dbReference>
<evidence type="ECO:0000256" key="1">
    <source>
        <dbReference type="SAM" id="MobiDB-lite"/>
    </source>
</evidence>
<sequence>MAPLEAFAKRVHGYRDRPRDLLDESRKAGKVTLGCGASTKGYVILQFCGLTEDDLPRIGEPNADKSGCFTPGTGIPIVSEEEAKSRRPDQLLVLPWIYGKASSSGGAPSWAAAASWSSRCPGSPSSDRAASVRQGPSGTRESSTWVRPIPRQPQPGAARPSGRHTRTVCGAATKLCLPAQGKNLFPNVVGARKGE</sequence>
<evidence type="ECO:0000313" key="4">
    <source>
        <dbReference type="Proteomes" id="UP000431826"/>
    </source>
</evidence>
<protein>
    <recommendedName>
        <fullName evidence="2">C-methyltransferase domain-containing protein</fullName>
    </recommendedName>
</protein>
<keyword evidence="4" id="KW-1185">Reference proteome</keyword>
<dbReference type="RefSeq" id="WP_246241593.1">
    <property type="nucleotide sequence ID" value="NZ_BLIR01000003.1"/>
</dbReference>